<evidence type="ECO:0000256" key="1">
    <source>
        <dbReference type="SAM" id="Phobius"/>
    </source>
</evidence>
<dbReference type="EMBL" id="BMZN01000004">
    <property type="protein sequence ID" value="GHC55359.1"/>
    <property type="molecule type" value="Genomic_DNA"/>
</dbReference>
<reference evidence="3" key="1">
    <citation type="journal article" date="2019" name="Int. J. Syst. Evol. Microbiol.">
        <title>The Global Catalogue of Microorganisms (GCM) 10K type strain sequencing project: providing services to taxonomists for standard genome sequencing and annotation.</title>
        <authorList>
            <consortium name="The Broad Institute Genomics Platform"/>
            <consortium name="The Broad Institute Genome Sequencing Center for Infectious Disease"/>
            <person name="Wu L."/>
            <person name="Ma J."/>
        </authorList>
    </citation>
    <scope>NUCLEOTIDE SEQUENCE [LARGE SCALE GENOMIC DNA]</scope>
    <source>
        <strain evidence="3">KCTC 42083</strain>
    </source>
</reference>
<comment type="caution">
    <text evidence="2">The sequence shown here is derived from an EMBL/GenBank/DDBJ whole genome shotgun (WGS) entry which is preliminary data.</text>
</comment>
<sequence length="55" mass="5957">MLVAMIVALAVIMVVAMVMAMWLARHMVMLVGVLMHLSLGSILPHVWAVLGRVSS</sequence>
<keyword evidence="1" id="KW-0812">Transmembrane</keyword>
<evidence type="ECO:0000313" key="2">
    <source>
        <dbReference type="EMBL" id="GHC55359.1"/>
    </source>
</evidence>
<evidence type="ECO:0000313" key="3">
    <source>
        <dbReference type="Proteomes" id="UP000608923"/>
    </source>
</evidence>
<proteinExistence type="predicted"/>
<keyword evidence="3" id="KW-1185">Reference proteome</keyword>
<name>A0A8H9IS46_9BURK</name>
<keyword evidence="1" id="KW-1133">Transmembrane helix</keyword>
<feature type="transmembrane region" description="Helical" evidence="1">
    <location>
        <begin position="6"/>
        <end position="24"/>
    </location>
</feature>
<dbReference type="Proteomes" id="UP000608923">
    <property type="component" value="Unassembled WGS sequence"/>
</dbReference>
<dbReference type="AlphaFoldDB" id="A0A8H9IS46"/>
<keyword evidence="1" id="KW-0472">Membrane</keyword>
<gene>
    <name evidence="2" type="ORF">GCM10010096_30350</name>
</gene>
<protein>
    <submittedName>
        <fullName evidence="2">Uncharacterized protein</fullName>
    </submittedName>
</protein>
<organism evidence="2 3">
    <name type="scientific">Alcaligenes pakistanensis</name>
    <dbReference type="NCBI Taxonomy" id="1482717"/>
    <lineage>
        <taxon>Bacteria</taxon>
        <taxon>Pseudomonadati</taxon>
        <taxon>Pseudomonadota</taxon>
        <taxon>Betaproteobacteria</taxon>
        <taxon>Burkholderiales</taxon>
        <taxon>Alcaligenaceae</taxon>
        <taxon>Alcaligenes</taxon>
    </lineage>
</organism>
<feature type="transmembrane region" description="Helical" evidence="1">
    <location>
        <begin position="31"/>
        <end position="50"/>
    </location>
</feature>
<accession>A0A8H9IS46</accession>